<proteinExistence type="predicted"/>
<protein>
    <recommendedName>
        <fullName evidence="3">GIY-YIG domain-containing protein</fullName>
    </recommendedName>
</protein>
<name>A0A318U0S4_9RHOB</name>
<accession>A0A318U0S4</accession>
<reference evidence="1 2" key="1">
    <citation type="submission" date="2018-06" db="EMBL/GenBank/DDBJ databases">
        <title>Genomic Encyclopedia of Type Strains, Phase III (KMG-III): the genomes of soil and plant-associated and newly described type strains.</title>
        <authorList>
            <person name="Whitman W."/>
        </authorList>
    </citation>
    <scope>NUCLEOTIDE SEQUENCE [LARGE SCALE GENOMIC DNA]</scope>
    <source>
        <strain evidence="1 2">JA737</strain>
    </source>
</reference>
<dbReference type="OrthoDB" id="1551317at2"/>
<dbReference type="AlphaFoldDB" id="A0A318U0S4"/>
<keyword evidence="2" id="KW-1185">Reference proteome</keyword>
<sequence>MLSPARRSGYSVIYKVTWPNGKIYVGSDLTDSISYFGSPDDHLISQDFPTREARQRITVTREILWESNTASKAEVLALERRLIVELRANDPTIGYNRRPVFRDAAENSSPCTTQLKG</sequence>
<evidence type="ECO:0008006" key="3">
    <source>
        <dbReference type="Google" id="ProtNLM"/>
    </source>
</evidence>
<dbReference type="Proteomes" id="UP000247727">
    <property type="component" value="Unassembled WGS sequence"/>
</dbReference>
<gene>
    <name evidence="1" type="ORF">C8J30_108146</name>
</gene>
<dbReference type="EMBL" id="QJTK01000008">
    <property type="protein sequence ID" value="PYF09568.1"/>
    <property type="molecule type" value="Genomic_DNA"/>
</dbReference>
<evidence type="ECO:0000313" key="1">
    <source>
        <dbReference type="EMBL" id="PYF09568.1"/>
    </source>
</evidence>
<dbReference type="RefSeq" id="WP_110806042.1">
    <property type="nucleotide sequence ID" value="NZ_QJTK01000008.1"/>
</dbReference>
<organism evidence="1 2">
    <name type="scientific">Rhodobacter viridis</name>
    <dbReference type="NCBI Taxonomy" id="1054202"/>
    <lineage>
        <taxon>Bacteria</taxon>
        <taxon>Pseudomonadati</taxon>
        <taxon>Pseudomonadota</taxon>
        <taxon>Alphaproteobacteria</taxon>
        <taxon>Rhodobacterales</taxon>
        <taxon>Rhodobacter group</taxon>
        <taxon>Rhodobacter</taxon>
    </lineage>
</organism>
<evidence type="ECO:0000313" key="2">
    <source>
        <dbReference type="Proteomes" id="UP000247727"/>
    </source>
</evidence>
<comment type="caution">
    <text evidence="1">The sequence shown here is derived from an EMBL/GenBank/DDBJ whole genome shotgun (WGS) entry which is preliminary data.</text>
</comment>